<dbReference type="Pfam" id="PF01425">
    <property type="entry name" value="Amidase"/>
    <property type="match status" value="1"/>
</dbReference>
<evidence type="ECO:0000313" key="4">
    <source>
        <dbReference type="Proteomes" id="UP000494111"/>
    </source>
</evidence>
<feature type="domain" description="Amidase" evidence="2">
    <location>
        <begin position="55"/>
        <end position="456"/>
    </location>
</feature>
<dbReference type="PANTHER" id="PTHR11895">
    <property type="entry name" value="TRANSAMIDASE"/>
    <property type="match status" value="1"/>
</dbReference>
<evidence type="ECO:0000256" key="1">
    <source>
        <dbReference type="ARBA" id="ARBA00009199"/>
    </source>
</evidence>
<reference evidence="3 4" key="1">
    <citation type="submission" date="2020-04" db="EMBL/GenBank/DDBJ databases">
        <authorList>
            <person name="De Canck E."/>
        </authorList>
    </citation>
    <scope>NUCLEOTIDE SEQUENCE [LARGE SCALE GENOMIC DNA]</scope>
    <source>
        <strain evidence="3 4">LMG 3458</strain>
    </source>
</reference>
<accession>A0A6S6ZUR5</accession>
<proteinExistence type="inferred from homology"/>
<dbReference type="PANTHER" id="PTHR11895:SF7">
    <property type="entry name" value="GLUTAMYL-TRNA(GLN) AMIDOTRANSFERASE SUBUNIT A, MITOCHONDRIAL"/>
    <property type="match status" value="1"/>
</dbReference>
<dbReference type="InterPro" id="IPR020556">
    <property type="entry name" value="Amidase_CS"/>
</dbReference>
<comment type="similarity">
    <text evidence="1">Belongs to the amidase family.</text>
</comment>
<gene>
    <name evidence="3" type="primary">nylA_1</name>
    <name evidence="3" type="ORF">LMG3458_00681</name>
</gene>
<organism evidence="3 4">
    <name type="scientific">Achromobacter deleyi</name>
    <dbReference type="NCBI Taxonomy" id="1353891"/>
    <lineage>
        <taxon>Bacteria</taxon>
        <taxon>Pseudomonadati</taxon>
        <taxon>Pseudomonadota</taxon>
        <taxon>Betaproteobacteria</taxon>
        <taxon>Burkholderiales</taxon>
        <taxon>Alcaligenaceae</taxon>
        <taxon>Achromobacter</taxon>
    </lineage>
</organism>
<dbReference type="InterPro" id="IPR023631">
    <property type="entry name" value="Amidase_dom"/>
</dbReference>
<dbReference type="SUPFAM" id="SSF75304">
    <property type="entry name" value="Amidase signature (AS) enzymes"/>
    <property type="match status" value="1"/>
</dbReference>
<dbReference type="InterPro" id="IPR000120">
    <property type="entry name" value="Amidase"/>
</dbReference>
<dbReference type="RefSeq" id="WP_175191362.1">
    <property type="nucleotide sequence ID" value="NZ_CADIJO010000002.1"/>
</dbReference>
<dbReference type="AlphaFoldDB" id="A0A6S6ZUR5"/>
<keyword evidence="3" id="KW-0378">Hydrolase</keyword>
<dbReference type="PROSITE" id="PS00571">
    <property type="entry name" value="AMIDASES"/>
    <property type="match status" value="1"/>
</dbReference>
<name>A0A6S6ZUR5_9BURK</name>
<dbReference type="EMBL" id="CADIJO010000002">
    <property type="protein sequence ID" value="CAB3662873.1"/>
    <property type="molecule type" value="Genomic_DNA"/>
</dbReference>
<dbReference type="Gene3D" id="3.90.1300.10">
    <property type="entry name" value="Amidase signature (AS) domain"/>
    <property type="match status" value="1"/>
</dbReference>
<evidence type="ECO:0000313" key="3">
    <source>
        <dbReference type="EMBL" id="CAB3662873.1"/>
    </source>
</evidence>
<dbReference type="Proteomes" id="UP000494111">
    <property type="component" value="Unassembled WGS sequence"/>
</dbReference>
<dbReference type="EC" id="3.5.2.12" evidence="3"/>
<sequence>MNLNEYSAHDGVGLAQLVARGDVSAAELAALAALAIETVNPRLNAVIEHWQPDVAQPPASGPLAGVPFLIKDLAVSYAGRRSELGSRLAAGLVAPADSYLMSRFKAAGLQTIGRTTTPEMAFSTETESALAGPTRNPWNPLLSAGGSSGGAGAAVAAGIVPLAHATDAAGSIRVPAAFNGLFGLKPTRGRSSHGPGLDEVFAGFGVQLGLSRTVRDSAALLDAIQGQSPGDPYYTSAPAERFLTQVGRDPGRLRIGLLRTPWNAGAVDADIAQATQLAALHLQAQGHQIEESSFDLGVSWEAFVHANAQIWCATLVRWIDGLASATGRRIDASTLEPSTLACYAYGLQARASDFAGALEVRNSVARTVASWFERVDVLMTPTLPQLPQPLGTYSAGAAQMNGLEWTSRVFQHSPFTPIFNVAGTPAMSVPMATAASSGLPIGMQFAAAFAREDVLLRLAGQLEQTMPWHARRPTVWAGA</sequence>
<dbReference type="InterPro" id="IPR036928">
    <property type="entry name" value="AS_sf"/>
</dbReference>
<protein>
    <submittedName>
        <fullName evidence="3">6-aminohexanoate-cyclic-dimer hydrolase</fullName>
        <ecNumber evidence="3">3.5.2.12</ecNumber>
    </submittedName>
</protein>
<evidence type="ECO:0000259" key="2">
    <source>
        <dbReference type="Pfam" id="PF01425"/>
    </source>
</evidence>
<dbReference type="GO" id="GO:0019874">
    <property type="term" value="F:6-aminohexanoate-cyclic-dimer hydrolase activity"/>
    <property type="evidence" value="ECO:0007669"/>
    <property type="project" value="UniProtKB-EC"/>
</dbReference>